<reference evidence="4" key="1">
    <citation type="submission" date="2020-07" db="EMBL/GenBank/DDBJ databases">
        <title>Huge and variable diversity of episymbiotic CPR bacteria and DPANN archaea in groundwater ecosystems.</title>
        <authorList>
            <person name="He C.Y."/>
            <person name="Keren R."/>
            <person name="Whittaker M."/>
            <person name="Farag I.F."/>
            <person name="Doudna J."/>
            <person name="Cate J.H.D."/>
            <person name="Banfield J.F."/>
        </authorList>
    </citation>
    <scope>NUCLEOTIDE SEQUENCE</scope>
    <source>
        <strain evidence="4">NC_groundwater_1813_Pr3_B-0.1um_71_17</strain>
    </source>
</reference>
<feature type="signal peptide" evidence="2">
    <location>
        <begin position="1"/>
        <end position="17"/>
    </location>
</feature>
<feature type="chain" id="PRO_5037955958" evidence="2">
    <location>
        <begin position="18"/>
        <end position="146"/>
    </location>
</feature>
<evidence type="ECO:0000256" key="1">
    <source>
        <dbReference type="SAM" id="MobiDB-lite"/>
    </source>
</evidence>
<dbReference type="Proteomes" id="UP000696931">
    <property type="component" value="Unassembled WGS sequence"/>
</dbReference>
<feature type="domain" description="Peptidase C-terminal archaeal/bacterial" evidence="3">
    <location>
        <begin position="65"/>
        <end position="130"/>
    </location>
</feature>
<dbReference type="PROSITE" id="PS51257">
    <property type="entry name" value="PROKAR_LIPOPROTEIN"/>
    <property type="match status" value="1"/>
</dbReference>
<dbReference type="Pfam" id="PF04151">
    <property type="entry name" value="PPC"/>
    <property type="match status" value="1"/>
</dbReference>
<proteinExistence type="predicted"/>
<feature type="region of interest" description="Disordered" evidence="1">
    <location>
        <begin position="21"/>
        <end position="44"/>
    </location>
</feature>
<keyword evidence="2" id="KW-0732">Signal</keyword>
<evidence type="ECO:0000313" key="5">
    <source>
        <dbReference type="Proteomes" id="UP000696931"/>
    </source>
</evidence>
<comment type="caution">
    <text evidence="4">The sequence shown here is derived from an EMBL/GenBank/DDBJ whole genome shotgun (WGS) entry which is preliminary data.</text>
</comment>
<evidence type="ECO:0000313" key="4">
    <source>
        <dbReference type="EMBL" id="MBI5170104.1"/>
    </source>
</evidence>
<protein>
    <submittedName>
        <fullName evidence="4">PPC domain-containing protein</fullName>
    </submittedName>
</protein>
<accession>A0A933SD00</accession>
<dbReference type="AlphaFoldDB" id="A0A933SD00"/>
<dbReference type="InterPro" id="IPR007280">
    <property type="entry name" value="Peptidase_C_arc/bac"/>
</dbReference>
<evidence type="ECO:0000259" key="3">
    <source>
        <dbReference type="Pfam" id="PF04151"/>
    </source>
</evidence>
<sequence>MRPLLTLAFVVMALAIAGCGGGGSSSTTPPAGNTETEPNDFASQSMGTLAGSDITFSGSAASNADGDLYSVTLGATTNLLVSLNWSNANDLELSISNSAGIFVRTVDTAGHPEACTLAGLPAGTYTIRVGSFSNTATPYTLTVGSR</sequence>
<evidence type="ECO:0000256" key="2">
    <source>
        <dbReference type="SAM" id="SignalP"/>
    </source>
</evidence>
<dbReference type="EMBL" id="JACRIW010000081">
    <property type="protein sequence ID" value="MBI5170104.1"/>
    <property type="molecule type" value="Genomic_DNA"/>
</dbReference>
<dbReference type="SUPFAM" id="SSF89260">
    <property type="entry name" value="Collagen-binding domain"/>
    <property type="match status" value="1"/>
</dbReference>
<gene>
    <name evidence="4" type="ORF">HZA61_11490</name>
</gene>
<name>A0A933SD00_UNCEI</name>
<organism evidence="4 5">
    <name type="scientific">Eiseniibacteriota bacterium</name>
    <dbReference type="NCBI Taxonomy" id="2212470"/>
    <lineage>
        <taxon>Bacteria</taxon>
        <taxon>Candidatus Eiseniibacteriota</taxon>
    </lineage>
</organism>
<feature type="compositionally biased region" description="Polar residues" evidence="1">
    <location>
        <begin position="33"/>
        <end position="44"/>
    </location>
</feature>
<dbReference type="Gene3D" id="2.60.120.380">
    <property type="match status" value="1"/>
</dbReference>